<evidence type="ECO:0000313" key="1">
    <source>
        <dbReference type="EMBL" id="KKL13003.1"/>
    </source>
</evidence>
<feature type="non-terminal residue" evidence="1">
    <location>
        <position position="92"/>
    </location>
</feature>
<name>A0A0F9DLZ4_9ZZZZ</name>
<dbReference type="AlphaFoldDB" id="A0A0F9DLZ4"/>
<accession>A0A0F9DLZ4</accession>
<comment type="caution">
    <text evidence="1">The sequence shown here is derived from an EMBL/GenBank/DDBJ whole genome shotgun (WGS) entry which is preliminary data.</text>
</comment>
<reference evidence="1" key="1">
    <citation type="journal article" date="2015" name="Nature">
        <title>Complex archaea that bridge the gap between prokaryotes and eukaryotes.</title>
        <authorList>
            <person name="Spang A."/>
            <person name="Saw J.H."/>
            <person name="Jorgensen S.L."/>
            <person name="Zaremba-Niedzwiedzka K."/>
            <person name="Martijn J."/>
            <person name="Lind A.E."/>
            <person name="van Eijk R."/>
            <person name="Schleper C."/>
            <person name="Guy L."/>
            <person name="Ettema T.J."/>
        </authorList>
    </citation>
    <scope>NUCLEOTIDE SEQUENCE</scope>
</reference>
<proteinExistence type="predicted"/>
<dbReference type="EMBL" id="LAZR01041037">
    <property type="protein sequence ID" value="KKL13003.1"/>
    <property type="molecule type" value="Genomic_DNA"/>
</dbReference>
<protein>
    <submittedName>
        <fullName evidence="1">Uncharacterized protein</fullName>
    </submittedName>
</protein>
<gene>
    <name evidence="1" type="ORF">LCGC14_2530140</name>
</gene>
<sequence length="92" mass="10196">MRALLAALILLFSASAGQAHNSVSTPAAAPETYEFRVMIRPAQYIKKLLKLHGLSTDNDAFTYLDQTPRIVVMPPFPVGNGPYSRWWMGLFG</sequence>
<organism evidence="1">
    <name type="scientific">marine sediment metagenome</name>
    <dbReference type="NCBI Taxonomy" id="412755"/>
    <lineage>
        <taxon>unclassified sequences</taxon>
        <taxon>metagenomes</taxon>
        <taxon>ecological metagenomes</taxon>
    </lineage>
</organism>